<reference evidence="2" key="1">
    <citation type="submission" date="2020-07" db="EMBL/GenBank/DDBJ databases">
        <title>Multicomponent nature underlies the extraordinary mechanical properties of spider dragline silk.</title>
        <authorList>
            <person name="Kono N."/>
            <person name="Nakamura H."/>
            <person name="Mori M."/>
            <person name="Yoshida Y."/>
            <person name="Ohtoshi R."/>
            <person name="Malay A.D."/>
            <person name="Moran D.A.P."/>
            <person name="Tomita M."/>
            <person name="Numata K."/>
            <person name="Arakawa K."/>
        </authorList>
    </citation>
    <scope>NUCLEOTIDE SEQUENCE</scope>
</reference>
<sequence>MQRLWLLELGWSDELPFKEENEWCRFIDSLEAVNSISIDRYIVVAESIQLHAFSNASERASKVKRRGPLTTNEINETEAWLIKQDQSDINLGDPSGYEQMQIQVPRLSGNEVRKLHTDFSKQSEDGR</sequence>
<gene>
    <name evidence="2" type="ORF">TNCT_665741</name>
</gene>
<accession>A0A8X6FMR7</accession>
<dbReference type="EMBL" id="BMAO01032751">
    <property type="protein sequence ID" value="GFQ84323.1"/>
    <property type="molecule type" value="Genomic_DNA"/>
</dbReference>
<proteinExistence type="predicted"/>
<dbReference type="Pfam" id="PF05380">
    <property type="entry name" value="Peptidase_A17"/>
    <property type="match status" value="1"/>
</dbReference>
<name>A0A8X6FMR7_TRICU</name>
<dbReference type="Proteomes" id="UP000887116">
    <property type="component" value="Unassembled WGS sequence"/>
</dbReference>
<evidence type="ECO:0000313" key="2">
    <source>
        <dbReference type="EMBL" id="GFQ84323.1"/>
    </source>
</evidence>
<evidence type="ECO:0000256" key="1">
    <source>
        <dbReference type="SAM" id="MobiDB-lite"/>
    </source>
</evidence>
<feature type="region of interest" description="Disordered" evidence="1">
    <location>
        <begin position="108"/>
        <end position="127"/>
    </location>
</feature>
<dbReference type="OrthoDB" id="5876180at2759"/>
<comment type="caution">
    <text evidence="2">The sequence shown here is derived from an EMBL/GenBank/DDBJ whole genome shotgun (WGS) entry which is preliminary data.</text>
</comment>
<dbReference type="AlphaFoldDB" id="A0A8X6FMR7"/>
<keyword evidence="3" id="KW-1185">Reference proteome</keyword>
<evidence type="ECO:0000313" key="3">
    <source>
        <dbReference type="Proteomes" id="UP000887116"/>
    </source>
</evidence>
<organism evidence="2 3">
    <name type="scientific">Trichonephila clavata</name>
    <name type="common">Joro spider</name>
    <name type="synonym">Nephila clavata</name>
    <dbReference type="NCBI Taxonomy" id="2740835"/>
    <lineage>
        <taxon>Eukaryota</taxon>
        <taxon>Metazoa</taxon>
        <taxon>Ecdysozoa</taxon>
        <taxon>Arthropoda</taxon>
        <taxon>Chelicerata</taxon>
        <taxon>Arachnida</taxon>
        <taxon>Araneae</taxon>
        <taxon>Araneomorphae</taxon>
        <taxon>Entelegynae</taxon>
        <taxon>Araneoidea</taxon>
        <taxon>Nephilidae</taxon>
        <taxon>Trichonephila</taxon>
    </lineage>
</organism>
<protein>
    <submittedName>
        <fullName evidence="2">Uncharacterized protein</fullName>
    </submittedName>
</protein>
<dbReference type="InterPro" id="IPR008042">
    <property type="entry name" value="Retrotrans_Pao"/>
</dbReference>
<feature type="non-terminal residue" evidence="2">
    <location>
        <position position="1"/>
    </location>
</feature>
<feature type="compositionally biased region" description="Basic and acidic residues" evidence="1">
    <location>
        <begin position="111"/>
        <end position="127"/>
    </location>
</feature>